<feature type="transmembrane region" description="Helical" evidence="9">
    <location>
        <begin position="367"/>
        <end position="392"/>
    </location>
</feature>
<dbReference type="PRINTS" id="PR01036">
    <property type="entry name" value="TCRTETB"/>
</dbReference>
<dbReference type="InterPro" id="IPR011701">
    <property type="entry name" value="MFS"/>
</dbReference>
<dbReference type="GO" id="GO:0005886">
    <property type="term" value="C:plasma membrane"/>
    <property type="evidence" value="ECO:0007669"/>
    <property type="project" value="UniProtKB-SubCell"/>
</dbReference>
<feature type="transmembrane region" description="Helical" evidence="9">
    <location>
        <begin position="313"/>
        <end position="335"/>
    </location>
</feature>
<comment type="subcellular location">
    <subcellularLocation>
        <location evidence="1">Cell membrane</location>
        <topology evidence="1">Multi-pass membrane protein</topology>
    </subcellularLocation>
</comment>
<gene>
    <name evidence="11" type="ORF">BAURA63_00912</name>
</gene>
<feature type="compositionally biased region" description="Gly residues" evidence="8">
    <location>
        <begin position="443"/>
        <end position="453"/>
    </location>
</feature>
<organism evidence="11 12">
    <name type="scientific">Brevibacterium aurantiacum</name>
    <dbReference type="NCBI Taxonomy" id="273384"/>
    <lineage>
        <taxon>Bacteria</taxon>
        <taxon>Bacillati</taxon>
        <taxon>Actinomycetota</taxon>
        <taxon>Actinomycetes</taxon>
        <taxon>Micrococcales</taxon>
        <taxon>Brevibacteriaceae</taxon>
        <taxon>Brevibacterium</taxon>
    </lineage>
</organism>
<evidence type="ECO:0000256" key="2">
    <source>
        <dbReference type="ARBA" id="ARBA00007520"/>
    </source>
</evidence>
<dbReference type="RefSeq" id="WP_226833510.1">
    <property type="nucleotide sequence ID" value="NZ_FXYZ01000003.1"/>
</dbReference>
<dbReference type="GO" id="GO:0022857">
    <property type="term" value="F:transmembrane transporter activity"/>
    <property type="evidence" value="ECO:0007669"/>
    <property type="project" value="InterPro"/>
</dbReference>
<feature type="transmembrane region" description="Helical" evidence="9">
    <location>
        <begin position="487"/>
        <end position="505"/>
    </location>
</feature>
<feature type="transmembrane region" description="Helical" evidence="9">
    <location>
        <begin position="240"/>
        <end position="257"/>
    </location>
</feature>
<keyword evidence="6 9" id="KW-1133">Transmembrane helix</keyword>
<dbReference type="Pfam" id="PF07690">
    <property type="entry name" value="MFS_1"/>
    <property type="match status" value="1"/>
</dbReference>
<comment type="similarity">
    <text evidence="2">Belongs to the major facilitator superfamily. TCR/Tet family.</text>
</comment>
<evidence type="ECO:0000259" key="10">
    <source>
        <dbReference type="PROSITE" id="PS50850"/>
    </source>
</evidence>
<accession>A0A2H1I7M3</accession>
<feature type="transmembrane region" description="Helical" evidence="9">
    <location>
        <begin position="178"/>
        <end position="196"/>
    </location>
</feature>
<dbReference type="NCBIfam" id="TIGR00711">
    <property type="entry name" value="efflux_EmrB"/>
    <property type="match status" value="1"/>
</dbReference>
<feature type="region of interest" description="Disordered" evidence="8">
    <location>
        <begin position="442"/>
        <end position="463"/>
    </location>
</feature>
<dbReference type="CDD" id="cd17502">
    <property type="entry name" value="MFS_Azr1_MDR_like"/>
    <property type="match status" value="1"/>
</dbReference>
<dbReference type="Gene3D" id="1.20.1250.20">
    <property type="entry name" value="MFS general substrate transporter like domains"/>
    <property type="match status" value="1"/>
</dbReference>
<dbReference type="PANTHER" id="PTHR23501">
    <property type="entry name" value="MAJOR FACILITATOR SUPERFAMILY"/>
    <property type="match status" value="1"/>
</dbReference>
<dbReference type="InterPro" id="IPR004638">
    <property type="entry name" value="EmrB-like"/>
</dbReference>
<evidence type="ECO:0000313" key="12">
    <source>
        <dbReference type="Proteomes" id="UP000234327"/>
    </source>
</evidence>
<evidence type="ECO:0000256" key="7">
    <source>
        <dbReference type="ARBA" id="ARBA00023136"/>
    </source>
</evidence>
<dbReference type="AlphaFoldDB" id="A0A2H1I7M3"/>
<feature type="transmembrane region" description="Helical" evidence="9">
    <location>
        <begin position="208"/>
        <end position="228"/>
    </location>
</feature>
<protein>
    <submittedName>
        <fullName evidence="11">Drug resistance transporter, EmrB/QacA subfamily</fullName>
    </submittedName>
</protein>
<dbReference type="PANTHER" id="PTHR23501:SF197">
    <property type="entry name" value="COMD"/>
    <property type="match status" value="1"/>
</dbReference>
<feature type="transmembrane region" description="Helical" evidence="9">
    <location>
        <begin position="342"/>
        <end position="361"/>
    </location>
</feature>
<feature type="transmembrane region" description="Helical" evidence="9">
    <location>
        <begin position="413"/>
        <end position="432"/>
    </location>
</feature>
<feature type="transmembrane region" description="Helical" evidence="9">
    <location>
        <begin position="150"/>
        <end position="172"/>
    </location>
</feature>
<evidence type="ECO:0000256" key="8">
    <source>
        <dbReference type="SAM" id="MobiDB-lite"/>
    </source>
</evidence>
<dbReference type="PROSITE" id="PS50850">
    <property type="entry name" value="MFS"/>
    <property type="match status" value="1"/>
</dbReference>
<dbReference type="SUPFAM" id="SSF103473">
    <property type="entry name" value="MFS general substrate transporter"/>
    <property type="match status" value="1"/>
</dbReference>
<dbReference type="InterPro" id="IPR020846">
    <property type="entry name" value="MFS_dom"/>
</dbReference>
<proteinExistence type="inferred from homology"/>
<feature type="domain" description="Major facilitator superfamily (MFS) profile" evidence="10">
    <location>
        <begin position="23"/>
        <end position="509"/>
    </location>
</feature>
<dbReference type="FunFam" id="1.20.1720.10:FF:000004">
    <property type="entry name" value="EmrB/QacA family drug resistance transporter"/>
    <property type="match status" value="1"/>
</dbReference>
<evidence type="ECO:0000256" key="3">
    <source>
        <dbReference type="ARBA" id="ARBA00022448"/>
    </source>
</evidence>
<feature type="transmembrane region" description="Helical" evidence="9">
    <location>
        <begin position="277"/>
        <end position="301"/>
    </location>
</feature>
<reference evidence="11 12" key="1">
    <citation type="submission" date="2017-03" db="EMBL/GenBank/DDBJ databases">
        <authorList>
            <person name="Afonso C.L."/>
            <person name="Miller P.J."/>
            <person name="Scott M.A."/>
            <person name="Spackman E."/>
            <person name="Goraichik I."/>
            <person name="Dimitrov K.M."/>
            <person name="Suarez D.L."/>
            <person name="Swayne D.E."/>
        </authorList>
    </citation>
    <scope>NUCLEOTIDE SEQUENCE [LARGE SCALE GENOMIC DNA]</scope>
    <source>
        <strain evidence="12">6(3)</strain>
    </source>
</reference>
<feature type="region of interest" description="Disordered" evidence="8">
    <location>
        <begin position="525"/>
        <end position="622"/>
    </location>
</feature>
<name>A0A2H1I7M3_BREAU</name>
<keyword evidence="3" id="KW-0813">Transport</keyword>
<keyword evidence="7 9" id="KW-0472">Membrane</keyword>
<feature type="transmembrane region" description="Helical" evidence="9">
    <location>
        <begin position="87"/>
        <end position="106"/>
    </location>
</feature>
<feature type="transmembrane region" description="Helical" evidence="9">
    <location>
        <begin position="20"/>
        <end position="45"/>
    </location>
</feature>
<keyword evidence="4" id="KW-1003">Cell membrane</keyword>
<sequence length="622" mass="64973">MSSATQTAEKAPIVLNKKTIALIFSALMAAMFLATLDQTIVSTAMPTIVGELDGVEHQAWLVTIYLLAMTIVMPLYGKFGDMWGRKVIFLVAIAIFVVGSFGSGMAQTFWELIAWRGFQGLGGGGLMILSQAIIADIIPASERGKYMGPLGGLFAISSVLGPVLGGFFTQHMDWRWCFWINVPIGIIAFVIALFALKLPSHKSDKKVDVLGIIFMVAATSQLILVTSWGGHDYDWNSPTIIGLIIGTVVSALIFVYIETKVSNPIIPIFLFKNKTFVLSTVIGLLLGLGMFSAMAFLPTFMQMASGTDVTGSGLLMLPMMAGVMLTSIVSGFIVSKTGKYKVYPLFGTLIAALALAWMTTLTADTSMVLIGCMIFTMGFGLGLVMQIIVLVIQNSVAPELVGTATSTNNYFREIGASVGTALFGSIFTSRLADKVGEAMSQAPGGGAGGGGGAPTTDSLTPESVASLPGPIHDLVVNAYADALAPSFWYMVPVFLVAFVLAWFLPQLKLSDVAGMVARGEAVYGDDMGGPTRGVTSADGESAATDSVTAGSMAAPGGSGTTGSMTAPGGSGTAPGGSTASSSLLSTNGASSSARTDGRARQRLSTVTVEDGKEPDKDQYRLK</sequence>
<dbReference type="Gene3D" id="1.20.1720.10">
    <property type="entry name" value="Multidrug resistance protein D"/>
    <property type="match status" value="1"/>
</dbReference>
<evidence type="ECO:0000256" key="4">
    <source>
        <dbReference type="ARBA" id="ARBA00022475"/>
    </source>
</evidence>
<evidence type="ECO:0000256" key="6">
    <source>
        <dbReference type="ARBA" id="ARBA00022989"/>
    </source>
</evidence>
<evidence type="ECO:0000256" key="5">
    <source>
        <dbReference type="ARBA" id="ARBA00022692"/>
    </source>
</evidence>
<feature type="compositionally biased region" description="Low complexity" evidence="8">
    <location>
        <begin position="575"/>
        <end position="593"/>
    </location>
</feature>
<dbReference type="EMBL" id="FXYZ01000003">
    <property type="protein sequence ID" value="SMX71178.1"/>
    <property type="molecule type" value="Genomic_DNA"/>
</dbReference>
<evidence type="ECO:0000256" key="9">
    <source>
        <dbReference type="SAM" id="Phobius"/>
    </source>
</evidence>
<feature type="compositionally biased region" description="Basic and acidic residues" evidence="8">
    <location>
        <begin position="609"/>
        <end position="622"/>
    </location>
</feature>
<dbReference type="InterPro" id="IPR036259">
    <property type="entry name" value="MFS_trans_sf"/>
</dbReference>
<dbReference type="Proteomes" id="UP000234327">
    <property type="component" value="Unassembled WGS sequence"/>
</dbReference>
<keyword evidence="5 9" id="KW-0812">Transmembrane</keyword>
<evidence type="ECO:0000313" key="11">
    <source>
        <dbReference type="EMBL" id="SMX71178.1"/>
    </source>
</evidence>
<feature type="transmembrane region" description="Helical" evidence="9">
    <location>
        <begin position="57"/>
        <end position="75"/>
    </location>
</feature>
<feature type="transmembrane region" description="Helical" evidence="9">
    <location>
        <begin position="118"/>
        <end position="138"/>
    </location>
</feature>
<evidence type="ECO:0000256" key="1">
    <source>
        <dbReference type="ARBA" id="ARBA00004651"/>
    </source>
</evidence>